<reference evidence="2 3" key="1">
    <citation type="submission" date="2023-05" db="EMBL/GenBank/DDBJ databases">
        <title>Actinoplanes sp. NEAU-A12 genome sequencing.</title>
        <authorList>
            <person name="Wang Z.-S."/>
        </authorList>
    </citation>
    <scope>NUCLEOTIDE SEQUENCE [LARGE SCALE GENOMIC DNA]</scope>
    <source>
        <strain evidence="2 3">NEAU-A12</strain>
    </source>
</reference>
<keyword evidence="1" id="KW-1133">Transmembrane helix</keyword>
<protein>
    <recommendedName>
        <fullName evidence="4">LPXTG cell wall anchor domain-containing protein</fullName>
    </recommendedName>
</protein>
<name>A0ABT6WTF1_9ACTN</name>
<organism evidence="2 3">
    <name type="scientific">Actinoplanes sandaracinus</name>
    <dbReference type="NCBI Taxonomy" id="3045177"/>
    <lineage>
        <taxon>Bacteria</taxon>
        <taxon>Bacillati</taxon>
        <taxon>Actinomycetota</taxon>
        <taxon>Actinomycetes</taxon>
        <taxon>Micromonosporales</taxon>
        <taxon>Micromonosporaceae</taxon>
        <taxon>Actinoplanes</taxon>
    </lineage>
</organism>
<evidence type="ECO:0000313" key="3">
    <source>
        <dbReference type="Proteomes" id="UP001241758"/>
    </source>
</evidence>
<keyword evidence="1" id="KW-0472">Membrane</keyword>
<dbReference type="Proteomes" id="UP001241758">
    <property type="component" value="Unassembled WGS sequence"/>
</dbReference>
<accession>A0ABT6WTF1</accession>
<proteinExistence type="predicted"/>
<evidence type="ECO:0008006" key="4">
    <source>
        <dbReference type="Google" id="ProtNLM"/>
    </source>
</evidence>
<evidence type="ECO:0000313" key="2">
    <source>
        <dbReference type="EMBL" id="MDI6103021.1"/>
    </source>
</evidence>
<comment type="caution">
    <text evidence="2">The sequence shown here is derived from an EMBL/GenBank/DDBJ whole genome shotgun (WGS) entry which is preliminary data.</text>
</comment>
<dbReference type="EMBL" id="JASCTH010000023">
    <property type="protein sequence ID" value="MDI6103021.1"/>
    <property type="molecule type" value="Genomic_DNA"/>
</dbReference>
<feature type="transmembrane region" description="Helical" evidence="1">
    <location>
        <begin position="32"/>
        <end position="51"/>
    </location>
</feature>
<keyword evidence="1" id="KW-0812">Transmembrane</keyword>
<gene>
    <name evidence="2" type="ORF">QLQ12_30845</name>
</gene>
<sequence>MDTRTTLAIIAALAAVAVLVGARVTKRGSTRTNLTFIGVGLLLIAGCFLLARLTLS</sequence>
<keyword evidence="3" id="KW-1185">Reference proteome</keyword>
<dbReference type="RefSeq" id="WP_282764026.1">
    <property type="nucleotide sequence ID" value="NZ_JASCTH010000023.1"/>
</dbReference>
<evidence type="ECO:0000256" key="1">
    <source>
        <dbReference type="SAM" id="Phobius"/>
    </source>
</evidence>